<dbReference type="SMART" id="SM00248">
    <property type="entry name" value="ANK"/>
    <property type="match status" value="2"/>
</dbReference>
<dbReference type="PANTHER" id="PTHR24127">
    <property type="entry name" value="ANKYRIN REPEAT AND EF-HAND DOMAIN-CONTAINING PROTEIN 1"/>
    <property type="match status" value="1"/>
</dbReference>
<feature type="signal peptide" evidence="2">
    <location>
        <begin position="1"/>
        <end position="20"/>
    </location>
</feature>
<keyword evidence="4" id="KW-1185">Reference proteome</keyword>
<dbReference type="InterPro" id="IPR002110">
    <property type="entry name" value="Ankyrin_rpt"/>
</dbReference>
<dbReference type="Pfam" id="PF12796">
    <property type="entry name" value="Ank_2"/>
    <property type="match status" value="1"/>
</dbReference>
<dbReference type="SUPFAM" id="SSF48403">
    <property type="entry name" value="Ankyrin repeat"/>
    <property type="match status" value="1"/>
</dbReference>
<dbReference type="InterPro" id="IPR036770">
    <property type="entry name" value="Ankyrin_rpt-contain_sf"/>
</dbReference>
<sequence>MKKTIIISAIALCFTLATNAKTVSENNNPYQIEAVFDVSPLCASIVKGDFETVKKLVGLGVDVNEKSKGMTPAMYAARYNQVDILKYLIDHGAKLKTRSNKGLTAKKYAEISKANGAISVIENALKKD</sequence>
<dbReference type="EMBL" id="JBHUOV010000001">
    <property type="protein sequence ID" value="MFD2823017.1"/>
    <property type="molecule type" value="Genomic_DNA"/>
</dbReference>
<dbReference type="PROSITE" id="PS50297">
    <property type="entry name" value="ANK_REP_REGION"/>
    <property type="match status" value="1"/>
</dbReference>
<evidence type="ECO:0000256" key="2">
    <source>
        <dbReference type="SAM" id="SignalP"/>
    </source>
</evidence>
<dbReference type="PROSITE" id="PS50088">
    <property type="entry name" value="ANK_REPEAT"/>
    <property type="match status" value="1"/>
</dbReference>
<organism evidence="3 4">
    <name type="scientific">Lacinutrix iliipiscaria</name>
    <dbReference type="NCBI Taxonomy" id="1230532"/>
    <lineage>
        <taxon>Bacteria</taxon>
        <taxon>Pseudomonadati</taxon>
        <taxon>Bacteroidota</taxon>
        <taxon>Flavobacteriia</taxon>
        <taxon>Flavobacteriales</taxon>
        <taxon>Flavobacteriaceae</taxon>
        <taxon>Lacinutrix</taxon>
    </lineage>
</organism>
<feature type="chain" id="PRO_5045498272" evidence="2">
    <location>
        <begin position="21"/>
        <end position="128"/>
    </location>
</feature>
<proteinExistence type="predicted"/>
<dbReference type="PANTHER" id="PTHR24127:SF1">
    <property type="entry name" value="ANKYRIN REPEAT AND EF-HAND DOMAIN-CONTAINING PROTEIN 1"/>
    <property type="match status" value="1"/>
</dbReference>
<keyword evidence="1" id="KW-0040">ANK repeat</keyword>
<dbReference type="RefSeq" id="WP_183486415.1">
    <property type="nucleotide sequence ID" value="NZ_JBHUOV010000001.1"/>
</dbReference>
<protein>
    <submittedName>
        <fullName evidence="3">Ankyrin repeat domain-containing protein</fullName>
    </submittedName>
</protein>
<evidence type="ECO:0000313" key="3">
    <source>
        <dbReference type="EMBL" id="MFD2823017.1"/>
    </source>
</evidence>
<dbReference type="Gene3D" id="1.25.40.20">
    <property type="entry name" value="Ankyrin repeat-containing domain"/>
    <property type="match status" value="1"/>
</dbReference>
<reference evidence="4" key="1">
    <citation type="journal article" date="2019" name="Int. J. Syst. Evol. Microbiol.">
        <title>The Global Catalogue of Microorganisms (GCM) 10K type strain sequencing project: providing services to taxonomists for standard genome sequencing and annotation.</title>
        <authorList>
            <consortium name="The Broad Institute Genomics Platform"/>
            <consortium name="The Broad Institute Genome Sequencing Center for Infectious Disease"/>
            <person name="Wu L."/>
            <person name="Ma J."/>
        </authorList>
    </citation>
    <scope>NUCLEOTIDE SEQUENCE [LARGE SCALE GENOMIC DNA]</scope>
    <source>
        <strain evidence="4">KCTC 32141</strain>
    </source>
</reference>
<dbReference type="InterPro" id="IPR052801">
    <property type="entry name" value="Ankyrin-EF-hand"/>
</dbReference>
<feature type="repeat" description="ANK" evidence="1">
    <location>
        <begin position="68"/>
        <end position="100"/>
    </location>
</feature>
<comment type="caution">
    <text evidence="3">The sequence shown here is derived from an EMBL/GenBank/DDBJ whole genome shotgun (WGS) entry which is preliminary data.</text>
</comment>
<dbReference type="Proteomes" id="UP001597533">
    <property type="component" value="Unassembled WGS sequence"/>
</dbReference>
<keyword evidence="2" id="KW-0732">Signal</keyword>
<name>A0ABW5WK31_9FLAO</name>
<gene>
    <name evidence="3" type="ORF">ACFS5M_05010</name>
</gene>
<accession>A0ABW5WK31</accession>
<evidence type="ECO:0000313" key="4">
    <source>
        <dbReference type="Proteomes" id="UP001597533"/>
    </source>
</evidence>
<evidence type="ECO:0000256" key="1">
    <source>
        <dbReference type="PROSITE-ProRule" id="PRU00023"/>
    </source>
</evidence>